<reference evidence="1" key="2">
    <citation type="submission" date="2022-06" db="UniProtKB">
        <authorList>
            <consortium name="EnsemblMetazoa"/>
        </authorList>
    </citation>
    <scope>IDENTIFICATION</scope>
    <source>
        <strain evidence="1">PS312</strain>
    </source>
</reference>
<proteinExistence type="predicted"/>
<dbReference type="EnsemblMetazoa" id="PPA46324.1">
    <property type="protein sequence ID" value="PPA46324.1"/>
    <property type="gene ID" value="WBGene00284693"/>
</dbReference>
<protein>
    <submittedName>
        <fullName evidence="1">Uncharacterized protein</fullName>
    </submittedName>
</protein>
<sequence>MRKLFTRRSMRLIVAFQLLSKLNVLGLLKKFSCPRLTFNNCRAKIILRSSISDFGDRPKLKRTYNLDVFFRIQQEYSQSKSWSHLLLHVMK</sequence>
<dbReference type="AlphaFoldDB" id="A0A2A6CE43"/>
<evidence type="ECO:0000313" key="2">
    <source>
        <dbReference type="Proteomes" id="UP000005239"/>
    </source>
</evidence>
<accession>A0A2A6CE43</accession>
<evidence type="ECO:0000313" key="1">
    <source>
        <dbReference type="EnsemblMetazoa" id="PPA46324.1"/>
    </source>
</evidence>
<gene>
    <name evidence="1" type="primary">WBGene00284693</name>
</gene>
<reference evidence="2" key="1">
    <citation type="journal article" date="2008" name="Nat. Genet.">
        <title>The Pristionchus pacificus genome provides a unique perspective on nematode lifestyle and parasitism.</title>
        <authorList>
            <person name="Dieterich C."/>
            <person name="Clifton S.W."/>
            <person name="Schuster L.N."/>
            <person name="Chinwalla A."/>
            <person name="Delehaunty K."/>
            <person name="Dinkelacker I."/>
            <person name="Fulton L."/>
            <person name="Fulton R."/>
            <person name="Godfrey J."/>
            <person name="Minx P."/>
            <person name="Mitreva M."/>
            <person name="Roeseler W."/>
            <person name="Tian H."/>
            <person name="Witte H."/>
            <person name="Yang S.P."/>
            <person name="Wilson R.K."/>
            <person name="Sommer R.J."/>
        </authorList>
    </citation>
    <scope>NUCLEOTIDE SEQUENCE [LARGE SCALE GENOMIC DNA]</scope>
    <source>
        <strain evidence="2">PS312</strain>
    </source>
</reference>
<name>A0A2A6CE43_PRIPA</name>
<keyword evidence="2" id="KW-1185">Reference proteome</keyword>
<organism evidence="1 2">
    <name type="scientific">Pristionchus pacificus</name>
    <name type="common">Parasitic nematode worm</name>
    <dbReference type="NCBI Taxonomy" id="54126"/>
    <lineage>
        <taxon>Eukaryota</taxon>
        <taxon>Metazoa</taxon>
        <taxon>Ecdysozoa</taxon>
        <taxon>Nematoda</taxon>
        <taxon>Chromadorea</taxon>
        <taxon>Rhabditida</taxon>
        <taxon>Rhabditina</taxon>
        <taxon>Diplogasteromorpha</taxon>
        <taxon>Diplogasteroidea</taxon>
        <taxon>Neodiplogasteridae</taxon>
        <taxon>Pristionchus</taxon>
    </lineage>
</organism>
<dbReference type="Proteomes" id="UP000005239">
    <property type="component" value="Unassembled WGS sequence"/>
</dbReference>
<accession>A0A8R1V4C0</accession>